<dbReference type="RefSeq" id="WP_058512389.1">
    <property type="nucleotide sequence ID" value="NZ_LNYY01000021.1"/>
</dbReference>
<feature type="domain" description="N-acetyltransferase" evidence="2">
    <location>
        <begin position="7"/>
        <end position="177"/>
    </location>
</feature>
<evidence type="ECO:0000259" key="2">
    <source>
        <dbReference type="PROSITE" id="PS51186"/>
    </source>
</evidence>
<dbReference type="GO" id="GO:0046677">
    <property type="term" value="P:response to antibiotic"/>
    <property type="evidence" value="ECO:0007669"/>
    <property type="project" value="UniProtKB-KW"/>
</dbReference>
<keyword evidence="1" id="KW-0046">Antibiotic resistance</keyword>
<accession>A0A0W0ZEF2</accession>
<protein>
    <submittedName>
        <fullName evidence="3">Aminoglycoside 6'-N-acetyltransferase</fullName>
    </submittedName>
</protein>
<dbReference type="OrthoDB" id="336415at2"/>
<dbReference type="Proteomes" id="UP000054926">
    <property type="component" value="Unassembled WGS sequence"/>
</dbReference>
<dbReference type="AlphaFoldDB" id="A0A0W0ZEF2"/>
<organism evidence="3 4">
    <name type="scientific">Legionella steelei</name>
    <dbReference type="NCBI Taxonomy" id="947033"/>
    <lineage>
        <taxon>Bacteria</taxon>
        <taxon>Pseudomonadati</taxon>
        <taxon>Pseudomonadota</taxon>
        <taxon>Gammaproteobacteria</taxon>
        <taxon>Legionellales</taxon>
        <taxon>Legionellaceae</taxon>
        <taxon>Legionella</taxon>
    </lineage>
</organism>
<dbReference type="GO" id="GO:0016410">
    <property type="term" value="F:N-acyltransferase activity"/>
    <property type="evidence" value="ECO:0007669"/>
    <property type="project" value="TreeGrafter"/>
</dbReference>
<sequence length="177" mass="20784">MNHQSSFNFKPLHEQDINLLYHWFQEPNINRWYARGMVWSLDMVTKKYLPRIYGQDNVPSFIVYLDKQAIGFIQYYCFKDHLPEGISHTKNALFQKYQPNELAGVDLFIAAGDNRGKGLGKHMLDIFTENLPNTFRAVVVDPAINNYQAIHCYEKAGFEHTEYSEDKDYLILLKTLR</sequence>
<dbReference type="Gene3D" id="3.40.630.30">
    <property type="match status" value="1"/>
</dbReference>
<keyword evidence="3" id="KW-0808">Transferase</keyword>
<proteinExistence type="predicted"/>
<dbReference type="EMBL" id="LNYY01000021">
    <property type="protein sequence ID" value="KTD67400.1"/>
    <property type="molecule type" value="Genomic_DNA"/>
</dbReference>
<dbReference type="PROSITE" id="PS51186">
    <property type="entry name" value="GNAT"/>
    <property type="match status" value="1"/>
</dbReference>
<dbReference type="PANTHER" id="PTHR31438:SF1">
    <property type="entry name" value="LYSINE N-ACYLTRANSFERASE C17G9.06C-RELATED"/>
    <property type="match status" value="1"/>
</dbReference>
<evidence type="ECO:0000313" key="4">
    <source>
        <dbReference type="Proteomes" id="UP000054926"/>
    </source>
</evidence>
<dbReference type="Pfam" id="PF13523">
    <property type="entry name" value="Acetyltransf_8"/>
    <property type="match status" value="1"/>
</dbReference>
<gene>
    <name evidence="3" type="ORF">Lste_3606</name>
</gene>
<name>A0A0W0ZEF2_9GAMM</name>
<dbReference type="STRING" id="947033.Lste_3606"/>
<dbReference type="SUPFAM" id="SSF55729">
    <property type="entry name" value="Acyl-CoA N-acyltransferases (Nat)"/>
    <property type="match status" value="1"/>
</dbReference>
<evidence type="ECO:0000313" key="3">
    <source>
        <dbReference type="EMBL" id="KTD67400.1"/>
    </source>
</evidence>
<dbReference type="InterPro" id="IPR016181">
    <property type="entry name" value="Acyl_CoA_acyltransferase"/>
</dbReference>
<dbReference type="PATRIC" id="fig|947033.5.peg.3832"/>
<reference evidence="3 4" key="1">
    <citation type="submission" date="2015-11" db="EMBL/GenBank/DDBJ databases">
        <title>Genomic analysis of 38 Legionella species identifies large and diverse effector repertoires.</title>
        <authorList>
            <person name="Burstein D."/>
            <person name="Amaro F."/>
            <person name="Zusman T."/>
            <person name="Lifshitz Z."/>
            <person name="Cohen O."/>
            <person name="Gilbert J.A."/>
            <person name="Pupko T."/>
            <person name="Shuman H.A."/>
            <person name="Segal G."/>
        </authorList>
    </citation>
    <scope>NUCLEOTIDE SEQUENCE [LARGE SCALE GENOMIC DNA]</scope>
    <source>
        <strain evidence="3 4">IMVS3376</strain>
    </source>
</reference>
<dbReference type="InterPro" id="IPR000182">
    <property type="entry name" value="GNAT_dom"/>
</dbReference>
<keyword evidence="4" id="KW-1185">Reference proteome</keyword>
<dbReference type="PANTHER" id="PTHR31438">
    <property type="entry name" value="LYSINE N-ACYLTRANSFERASE C17G9.06C-RELATED"/>
    <property type="match status" value="1"/>
</dbReference>
<comment type="caution">
    <text evidence="3">The sequence shown here is derived from an EMBL/GenBank/DDBJ whole genome shotgun (WGS) entry which is preliminary data.</text>
</comment>
<evidence type="ECO:0000256" key="1">
    <source>
        <dbReference type="ARBA" id="ARBA00023251"/>
    </source>
</evidence>